<accession>A0A4R3Z1E7</accession>
<dbReference type="InterPro" id="IPR006983">
    <property type="entry name" value="MbeD_MobD"/>
</dbReference>
<proteinExistence type="predicted"/>
<dbReference type="OrthoDB" id="6415292at2"/>
<comment type="caution">
    <text evidence="1">The sequence shown here is derived from an EMBL/GenBank/DDBJ whole genome shotgun (WGS) entry which is preliminary data.</text>
</comment>
<gene>
    <name evidence="1" type="ORF">EDC52_102136</name>
</gene>
<reference evidence="1 2" key="1">
    <citation type="submission" date="2019-03" db="EMBL/GenBank/DDBJ databases">
        <title>Genomic Encyclopedia of Type Strains, Phase IV (KMG-IV): sequencing the most valuable type-strain genomes for metagenomic binning, comparative biology and taxonomic classification.</title>
        <authorList>
            <person name="Goeker M."/>
        </authorList>
    </citation>
    <scope>NUCLEOTIDE SEQUENCE [LARGE SCALE GENOMIC DNA]</scope>
    <source>
        <strain evidence="1 2">DSM 19580</strain>
    </source>
</reference>
<evidence type="ECO:0000313" key="1">
    <source>
        <dbReference type="EMBL" id="TCV98815.1"/>
    </source>
</evidence>
<organism evidence="1 2">
    <name type="scientific">Biostraticola tofi</name>
    <dbReference type="NCBI Taxonomy" id="466109"/>
    <lineage>
        <taxon>Bacteria</taxon>
        <taxon>Pseudomonadati</taxon>
        <taxon>Pseudomonadota</taxon>
        <taxon>Gammaproteobacteria</taxon>
        <taxon>Enterobacterales</taxon>
        <taxon>Bruguierivoracaceae</taxon>
        <taxon>Biostraticola</taxon>
    </lineage>
</organism>
<keyword evidence="2" id="KW-1185">Reference proteome</keyword>
<dbReference type="AlphaFoldDB" id="A0A4R3Z1E7"/>
<dbReference type="Proteomes" id="UP000295719">
    <property type="component" value="Unassembled WGS sequence"/>
</dbReference>
<protein>
    <submittedName>
        <fullName evidence="1">MbeD/MobD like protein</fullName>
    </submittedName>
</protein>
<evidence type="ECO:0000313" key="2">
    <source>
        <dbReference type="Proteomes" id="UP000295719"/>
    </source>
</evidence>
<name>A0A4R3Z1E7_9GAMM</name>
<dbReference type="EMBL" id="SMCR01000002">
    <property type="protein sequence ID" value="TCV98815.1"/>
    <property type="molecule type" value="Genomic_DNA"/>
</dbReference>
<dbReference type="Pfam" id="PF04899">
    <property type="entry name" value="MbeD_MobD"/>
    <property type="match status" value="1"/>
</dbReference>
<sequence>MLLQELESRLDHAFTELEQSFVQHHRYSQESYQALQRQLELSLQREAKLRENNAYLVSQLNNLDSSPDRNPLLHKIKIIRSYVDQLARDAAAFNQSCGI</sequence>
<dbReference type="RefSeq" id="WP_131864219.1">
    <property type="nucleotide sequence ID" value="NZ_SMCR01000002.1"/>
</dbReference>